<dbReference type="AlphaFoldDB" id="A0A803RCQ1"/>
<name>A0A803RCQ1_CANSA</name>
<keyword evidence="2" id="KW-1185">Reference proteome</keyword>
<accession>A0A803RCQ1</accession>
<organism evidence="1 2">
    <name type="scientific">Cannabis sativa</name>
    <name type="common">Hemp</name>
    <name type="synonym">Marijuana</name>
    <dbReference type="NCBI Taxonomy" id="3483"/>
    <lineage>
        <taxon>Eukaryota</taxon>
        <taxon>Viridiplantae</taxon>
        <taxon>Streptophyta</taxon>
        <taxon>Embryophyta</taxon>
        <taxon>Tracheophyta</taxon>
        <taxon>Spermatophyta</taxon>
        <taxon>Magnoliopsida</taxon>
        <taxon>eudicotyledons</taxon>
        <taxon>Gunneridae</taxon>
        <taxon>Pentapetalae</taxon>
        <taxon>rosids</taxon>
        <taxon>fabids</taxon>
        <taxon>Rosales</taxon>
        <taxon>Cannabaceae</taxon>
        <taxon>Cannabis</taxon>
    </lineage>
</organism>
<sequence>MCEKTINLARKLVLHKLFTQTISSLFVYDLHVKGRQKLNRSELWARMVIVHVEATRPGVFGLGTSGVVFL</sequence>
<dbReference type="EnsemblPlants" id="novel_model_993_5bd9a17a">
    <property type="protein sequence ID" value="cds.novel_model_993_5bd9a17a"/>
    <property type="gene ID" value="novel_gene_563_5bd9a17a"/>
</dbReference>
<dbReference type="EMBL" id="UZAU01000018">
    <property type="status" value="NOT_ANNOTATED_CDS"/>
    <property type="molecule type" value="Genomic_DNA"/>
</dbReference>
<evidence type="ECO:0000313" key="1">
    <source>
        <dbReference type="EnsemblPlants" id="cds.novel_model_993_5bd9a17a"/>
    </source>
</evidence>
<reference evidence="1" key="2">
    <citation type="submission" date="2021-03" db="UniProtKB">
        <authorList>
            <consortium name="EnsemblPlants"/>
        </authorList>
    </citation>
    <scope>IDENTIFICATION</scope>
</reference>
<reference evidence="1" key="1">
    <citation type="submission" date="2018-11" db="EMBL/GenBank/DDBJ databases">
        <authorList>
            <person name="Grassa J C."/>
        </authorList>
    </citation>
    <scope>NUCLEOTIDE SEQUENCE [LARGE SCALE GENOMIC DNA]</scope>
</reference>
<dbReference type="Proteomes" id="UP000596661">
    <property type="component" value="Chromosome 1"/>
</dbReference>
<protein>
    <submittedName>
        <fullName evidence="1">Uncharacterized protein</fullName>
    </submittedName>
</protein>
<dbReference type="Gramene" id="novel_model_993_5bd9a17a">
    <property type="protein sequence ID" value="cds.novel_model_993_5bd9a17a"/>
    <property type="gene ID" value="novel_gene_563_5bd9a17a"/>
</dbReference>
<proteinExistence type="predicted"/>
<evidence type="ECO:0000313" key="2">
    <source>
        <dbReference type="Proteomes" id="UP000596661"/>
    </source>
</evidence>